<dbReference type="InterPro" id="IPR001387">
    <property type="entry name" value="Cro/C1-type_HTH"/>
</dbReference>
<reference evidence="1 2" key="1">
    <citation type="journal article" date="2015" name="Genome Announc.">
        <title>Expanding the biotechnology potential of lactobacilli through comparative genomics of 213 strains and associated genera.</title>
        <authorList>
            <person name="Sun Z."/>
            <person name="Harris H.M."/>
            <person name="McCann A."/>
            <person name="Guo C."/>
            <person name="Argimon S."/>
            <person name="Zhang W."/>
            <person name="Yang X."/>
            <person name="Jeffery I.B."/>
            <person name="Cooney J.C."/>
            <person name="Kagawa T.F."/>
            <person name="Liu W."/>
            <person name="Song Y."/>
            <person name="Salvetti E."/>
            <person name="Wrobel A."/>
            <person name="Rasinkangas P."/>
            <person name="Parkhill J."/>
            <person name="Rea M.C."/>
            <person name="O'Sullivan O."/>
            <person name="Ritari J."/>
            <person name="Douillard F.P."/>
            <person name="Paul Ross R."/>
            <person name="Yang R."/>
            <person name="Briner A.E."/>
            <person name="Felis G.E."/>
            <person name="de Vos W.M."/>
            <person name="Barrangou R."/>
            <person name="Klaenhammer T.R."/>
            <person name="Caufield P.W."/>
            <person name="Cui Y."/>
            <person name="Zhang H."/>
            <person name="O'Toole P.W."/>
        </authorList>
    </citation>
    <scope>NUCLEOTIDE SEQUENCE [LARGE SCALE GENOMIC DNA]</scope>
    <source>
        <strain evidence="1 2">DSM 5007</strain>
    </source>
</reference>
<dbReference type="Proteomes" id="UP000051820">
    <property type="component" value="Unassembled WGS sequence"/>
</dbReference>
<evidence type="ECO:0000313" key="1">
    <source>
        <dbReference type="EMBL" id="KRM09186.1"/>
    </source>
</evidence>
<dbReference type="RefSeq" id="WP_010623291.1">
    <property type="nucleotide sequence ID" value="NZ_AZGF01000049.1"/>
</dbReference>
<accession>A0A0R1VUG3</accession>
<dbReference type="eggNOG" id="ENOG50339M5">
    <property type="taxonomic scope" value="Bacteria"/>
</dbReference>
<dbReference type="SUPFAM" id="SSF47413">
    <property type="entry name" value="lambda repressor-like DNA-binding domains"/>
    <property type="match status" value="1"/>
</dbReference>
<gene>
    <name evidence="1" type="ORF">FD16_GL001902</name>
</gene>
<comment type="caution">
    <text evidence="1">The sequence shown here is derived from an EMBL/GenBank/DDBJ whole genome shotgun (WGS) entry which is preliminary data.</text>
</comment>
<proteinExistence type="predicted"/>
<dbReference type="InterPro" id="IPR010982">
    <property type="entry name" value="Lambda_DNA-bd_dom_sf"/>
</dbReference>
<sequence length="70" mass="8270">MLINLEKARHEKNVSLVDIADLLHVRYQTVSDKINGKSSFKFNEAIEIQEEFFPEYELKFLFKPSKEQPV</sequence>
<dbReference type="AlphaFoldDB" id="A0A0R1VUG3"/>
<evidence type="ECO:0000313" key="2">
    <source>
        <dbReference type="Proteomes" id="UP000051820"/>
    </source>
</evidence>
<keyword evidence="2" id="KW-1185">Reference proteome</keyword>
<dbReference type="OrthoDB" id="2064246at2"/>
<dbReference type="CDD" id="cd00093">
    <property type="entry name" value="HTH_XRE"/>
    <property type="match status" value="1"/>
</dbReference>
<protein>
    <recommendedName>
        <fullName evidence="3">HTH cro/C1-type domain-containing protein</fullName>
    </recommendedName>
</protein>
<evidence type="ECO:0008006" key="3">
    <source>
        <dbReference type="Google" id="ProtNLM"/>
    </source>
</evidence>
<name>A0A0R1VUG3_9LACO</name>
<dbReference type="GO" id="GO:0003677">
    <property type="term" value="F:DNA binding"/>
    <property type="evidence" value="ECO:0007669"/>
    <property type="project" value="InterPro"/>
</dbReference>
<organism evidence="1 2">
    <name type="scientific">Paucilactobacillus suebicus DSM 5007 = KCTC 3549</name>
    <dbReference type="NCBI Taxonomy" id="1423807"/>
    <lineage>
        <taxon>Bacteria</taxon>
        <taxon>Bacillati</taxon>
        <taxon>Bacillota</taxon>
        <taxon>Bacilli</taxon>
        <taxon>Lactobacillales</taxon>
        <taxon>Lactobacillaceae</taxon>
        <taxon>Paucilactobacillus</taxon>
    </lineage>
</organism>
<dbReference type="PATRIC" id="fig|1423807.3.peg.1953"/>
<dbReference type="STRING" id="1423807.FD16_GL001902"/>
<dbReference type="EMBL" id="AZGF01000049">
    <property type="protein sequence ID" value="KRM09186.1"/>
    <property type="molecule type" value="Genomic_DNA"/>
</dbReference>